<gene>
    <name evidence="2" type="ORF">Ato02nite_045480</name>
</gene>
<dbReference type="AlphaFoldDB" id="A0A919TE57"/>
<keyword evidence="1" id="KW-0472">Membrane</keyword>
<feature type="transmembrane region" description="Helical" evidence="1">
    <location>
        <begin position="569"/>
        <end position="591"/>
    </location>
</feature>
<evidence type="ECO:0000313" key="3">
    <source>
        <dbReference type="Proteomes" id="UP000677082"/>
    </source>
</evidence>
<evidence type="ECO:0000256" key="1">
    <source>
        <dbReference type="SAM" id="Phobius"/>
    </source>
</evidence>
<keyword evidence="1" id="KW-1133">Transmembrane helix</keyword>
<protein>
    <recommendedName>
        <fullName evidence="4">NACHT domain-containing protein</fullName>
    </recommendedName>
</protein>
<proteinExistence type="predicted"/>
<feature type="transmembrane region" description="Helical" evidence="1">
    <location>
        <begin position="416"/>
        <end position="434"/>
    </location>
</feature>
<reference evidence="2 3" key="1">
    <citation type="submission" date="2021-03" db="EMBL/GenBank/DDBJ databases">
        <title>Whole genome shotgun sequence of Actinoplanes toevensis NBRC 105298.</title>
        <authorList>
            <person name="Komaki H."/>
            <person name="Tamura T."/>
        </authorList>
    </citation>
    <scope>NUCLEOTIDE SEQUENCE [LARGE SCALE GENOMIC DNA]</scope>
    <source>
        <strain evidence="2 3">NBRC 105298</strain>
    </source>
</reference>
<feature type="transmembrane region" description="Helical" evidence="1">
    <location>
        <begin position="494"/>
        <end position="516"/>
    </location>
</feature>
<sequence length="642" mass="69048">MRAWGWVVSVGLGVLVLSFLVLNSDLLDIGDKLASVISGAVALATAAVALIARGRADPAGRLDQAAGELARRVRRQWTREAANRGLLHDDPLRVRWASSTRPVQSSAASIAGQGVTRLKLHGDVVGIASAFRQLPHRKLVVIGSPGAGKTSLAVLLVDGLLAEPLVGEPVPVLLDIAGWSPRDHLDTWLVRQLDELYPFLGKDLARDLVEDDRVLPVLDGLDEMPAASQTAAFAALRDAFGGRRPFVLTCRAQEYEALTTAAGVPLTRTAVVEIEPVGVEELVAYLPGRHINGENRWAGVAEELTVRPDGELARALDSPLMVFLARTAYDLPGSRPAELLGLVDRAAIERHLLAAYVPAAYGLRSPPAAGSQLCAYEQESAERWLRFLARDLRRRRSPGIAWWEIRQAATSWLQKVTLALVAVAAASAVPLVNGDSLDEGWVATAFVFAGGLALLRRGGREPIRLGFRPAVPFLVVAVLGIVGGLLVTVQAAPFGYLVFVLLFLPVSVIIAAIGLLRSPPANLDQATPRGSLRAERVAAAVVLSMIGIVPFVSFAYLDSLRSGLESGALWMLIAITAMIVTSAPGLAWAEFDITRLYLAFRGRLPLRLMAFADDAHRRGVLRQVGAVYQFRHARLQAYLAEE</sequence>
<evidence type="ECO:0000313" key="2">
    <source>
        <dbReference type="EMBL" id="GIM92755.1"/>
    </source>
</evidence>
<feature type="transmembrane region" description="Helical" evidence="1">
    <location>
        <begin position="537"/>
        <end position="557"/>
    </location>
</feature>
<accession>A0A919TE57</accession>
<evidence type="ECO:0008006" key="4">
    <source>
        <dbReference type="Google" id="ProtNLM"/>
    </source>
</evidence>
<keyword evidence="1" id="KW-0812">Transmembrane</keyword>
<dbReference type="Proteomes" id="UP000677082">
    <property type="component" value="Unassembled WGS sequence"/>
</dbReference>
<feature type="transmembrane region" description="Helical" evidence="1">
    <location>
        <begin position="440"/>
        <end position="458"/>
    </location>
</feature>
<dbReference type="EMBL" id="BOQN01000059">
    <property type="protein sequence ID" value="GIM92755.1"/>
    <property type="molecule type" value="Genomic_DNA"/>
</dbReference>
<feature type="transmembrane region" description="Helical" evidence="1">
    <location>
        <begin position="470"/>
        <end position="488"/>
    </location>
</feature>
<organism evidence="2 3">
    <name type="scientific">Paractinoplanes toevensis</name>
    <dbReference type="NCBI Taxonomy" id="571911"/>
    <lineage>
        <taxon>Bacteria</taxon>
        <taxon>Bacillati</taxon>
        <taxon>Actinomycetota</taxon>
        <taxon>Actinomycetes</taxon>
        <taxon>Micromonosporales</taxon>
        <taxon>Micromonosporaceae</taxon>
        <taxon>Paractinoplanes</taxon>
    </lineage>
</organism>
<comment type="caution">
    <text evidence="2">The sequence shown here is derived from an EMBL/GenBank/DDBJ whole genome shotgun (WGS) entry which is preliminary data.</text>
</comment>
<keyword evidence="3" id="KW-1185">Reference proteome</keyword>
<feature type="transmembrane region" description="Helical" evidence="1">
    <location>
        <begin position="33"/>
        <end position="52"/>
    </location>
</feature>
<dbReference type="SUPFAM" id="SSF52540">
    <property type="entry name" value="P-loop containing nucleoside triphosphate hydrolases"/>
    <property type="match status" value="1"/>
</dbReference>
<name>A0A919TE57_9ACTN</name>
<dbReference type="Gene3D" id="3.40.50.300">
    <property type="entry name" value="P-loop containing nucleotide triphosphate hydrolases"/>
    <property type="match status" value="1"/>
</dbReference>
<dbReference type="InterPro" id="IPR027417">
    <property type="entry name" value="P-loop_NTPase"/>
</dbReference>